<dbReference type="GO" id="GO:0015627">
    <property type="term" value="C:type II protein secretion system complex"/>
    <property type="evidence" value="ECO:0007669"/>
    <property type="project" value="TreeGrafter"/>
</dbReference>
<feature type="region of interest" description="Disordered" evidence="2">
    <location>
        <begin position="459"/>
        <end position="516"/>
    </location>
</feature>
<dbReference type="GO" id="GO:0009306">
    <property type="term" value="P:protein secretion"/>
    <property type="evidence" value="ECO:0007669"/>
    <property type="project" value="InterPro"/>
</dbReference>
<evidence type="ECO:0000256" key="1">
    <source>
        <dbReference type="RuleBase" id="RU004003"/>
    </source>
</evidence>
<comment type="similarity">
    <text evidence="1">Belongs to the bacterial secretin family.</text>
</comment>
<dbReference type="InterPro" id="IPR032789">
    <property type="entry name" value="T2SS-T3SS_pil_N"/>
</dbReference>
<evidence type="ECO:0000313" key="5">
    <source>
        <dbReference type="EMBL" id="HBA08268.1"/>
    </source>
</evidence>
<sequence>MNKHKIKRDQFLHSQLRRCVSNLLAAMLGVTLLSIAPVYAVETQAGMQNILLAAVTPKKSVRPVPSSTEIVPSVELSLGQSHLVRLPAGVNLQRVKVDDEKVVQVDVTSPREVVLHAKSIGSTMVIILDKSGQSAVMDVRVVGVTTAMDAVSLQSKLQQIMPNEKGIKVSTAADSLVLSGTVADAVKVDKAMALAEAYGGKDKDKKVINMLQVAAPQQVMLEVKMAEVSKNLLDKLGASIGASRSNGGVAYAIASGFLSLTGADPLSPGGLLTITHGNKVIKIDAENKDGVVKILAEPNIIAISGQEGSFLAGGKIFIPVPQNNAGGGASVLTLEERDFGVGLKFTPTVLEEGMINLRVAPEVSELNQGGTTVGGSVFPSFTVRRVSTTVQLRDGQSFAIAGLIKNNITENIRRFPILGEIPILGALFRSSSFQEDKTELLFVVTPRLVKPLPPNFALPTDNFNPPSKTEFFLNGQLEGKPAEPTNGGSATESTTAPQPNTAVPDQSGAQDGFEVK</sequence>
<comment type="caution">
    <text evidence="5">The sequence shown here is derived from an EMBL/GenBank/DDBJ whole genome shotgun (WGS) entry which is preliminary data.</text>
</comment>
<dbReference type="Pfam" id="PF13629">
    <property type="entry name" value="T2SS-T3SS_pil_N"/>
    <property type="match status" value="1"/>
</dbReference>
<proteinExistence type="inferred from homology"/>
<reference evidence="5 6" key="1">
    <citation type="journal article" date="2018" name="Nat. Biotechnol.">
        <title>A standardized bacterial taxonomy based on genome phylogeny substantially revises the tree of life.</title>
        <authorList>
            <person name="Parks D.H."/>
            <person name="Chuvochina M."/>
            <person name="Waite D.W."/>
            <person name="Rinke C."/>
            <person name="Skarshewski A."/>
            <person name="Chaumeil P.A."/>
            <person name="Hugenholtz P."/>
        </authorList>
    </citation>
    <scope>NUCLEOTIDE SEQUENCE [LARGE SCALE GENOMIC DNA]</scope>
    <source>
        <strain evidence="5">UBA9958</strain>
    </source>
</reference>
<organism evidence="5 6">
    <name type="scientific">Methylotenera mobilis</name>
    <dbReference type="NCBI Taxonomy" id="359408"/>
    <lineage>
        <taxon>Bacteria</taxon>
        <taxon>Pseudomonadati</taxon>
        <taxon>Pseudomonadota</taxon>
        <taxon>Betaproteobacteria</taxon>
        <taxon>Nitrosomonadales</taxon>
        <taxon>Methylophilaceae</taxon>
        <taxon>Methylotenera</taxon>
    </lineage>
</organism>
<dbReference type="PRINTS" id="PR00811">
    <property type="entry name" value="BCTERIALGSPD"/>
</dbReference>
<evidence type="ECO:0000259" key="4">
    <source>
        <dbReference type="Pfam" id="PF13629"/>
    </source>
</evidence>
<evidence type="ECO:0000259" key="3">
    <source>
        <dbReference type="Pfam" id="PF00263"/>
    </source>
</evidence>
<dbReference type="InterPro" id="IPR050810">
    <property type="entry name" value="Bact_Secretion_Sys_Channel"/>
</dbReference>
<evidence type="ECO:0000313" key="6">
    <source>
        <dbReference type="Proteomes" id="UP000264313"/>
    </source>
</evidence>
<accession>A0A351R897</accession>
<dbReference type="Pfam" id="PF00263">
    <property type="entry name" value="Secretin"/>
    <property type="match status" value="1"/>
</dbReference>
<gene>
    <name evidence="5" type="ORF">DCW48_00860</name>
</gene>
<dbReference type="Proteomes" id="UP000264313">
    <property type="component" value="Unassembled WGS sequence"/>
</dbReference>
<name>A0A351R897_9PROT</name>
<dbReference type="InterPro" id="IPR001775">
    <property type="entry name" value="GspD/PilQ"/>
</dbReference>
<dbReference type="InterPro" id="IPR004846">
    <property type="entry name" value="T2SS/T3SS_dom"/>
</dbReference>
<dbReference type="PANTHER" id="PTHR30332:SF17">
    <property type="entry name" value="TYPE IV PILIATION SYSTEM PROTEIN DR_0774-RELATED"/>
    <property type="match status" value="1"/>
</dbReference>
<feature type="compositionally biased region" description="Polar residues" evidence="2">
    <location>
        <begin position="486"/>
        <end position="509"/>
    </location>
</feature>
<feature type="domain" description="Pilus formation protein N-terminal" evidence="4">
    <location>
        <begin position="73"/>
        <end position="141"/>
    </location>
</feature>
<protein>
    <submittedName>
        <fullName evidence="5">Type II and III secretion system protein</fullName>
    </submittedName>
</protein>
<dbReference type="EMBL" id="DNAA01000023">
    <property type="protein sequence ID" value="HBA08268.1"/>
    <property type="molecule type" value="Genomic_DNA"/>
</dbReference>
<feature type="domain" description="Type II/III secretion system secretin-like" evidence="3">
    <location>
        <begin position="287"/>
        <end position="450"/>
    </location>
</feature>
<evidence type="ECO:0000256" key="2">
    <source>
        <dbReference type="SAM" id="MobiDB-lite"/>
    </source>
</evidence>
<dbReference type="PANTHER" id="PTHR30332">
    <property type="entry name" value="PROBABLE GENERAL SECRETION PATHWAY PROTEIN D"/>
    <property type="match status" value="1"/>
</dbReference>
<dbReference type="AlphaFoldDB" id="A0A351R897"/>